<keyword evidence="7" id="KW-1185">Reference proteome</keyword>
<comment type="caution">
    <text evidence="6">The sequence shown here is derived from an EMBL/GenBank/DDBJ whole genome shotgun (WGS) entry which is preliminary data.</text>
</comment>
<dbReference type="InterPro" id="IPR029063">
    <property type="entry name" value="SAM-dependent_MTases_sf"/>
</dbReference>
<dbReference type="SUPFAM" id="SSF53335">
    <property type="entry name" value="S-adenosyl-L-methionine-dependent methyltransferases"/>
    <property type="match status" value="1"/>
</dbReference>
<dbReference type="Pfam" id="PF02353">
    <property type="entry name" value="CMAS"/>
    <property type="match status" value="1"/>
</dbReference>
<dbReference type="Proteomes" id="UP000256269">
    <property type="component" value="Unassembled WGS sequence"/>
</dbReference>
<dbReference type="PIRSF" id="PIRSF003085">
    <property type="entry name" value="CMAS"/>
    <property type="match status" value="1"/>
</dbReference>
<dbReference type="EMBL" id="QUNO01000002">
    <property type="protein sequence ID" value="REH53946.1"/>
    <property type="molecule type" value="Genomic_DNA"/>
</dbReference>
<sequence>MPNPGVAGQVVTAIETVYGLRFPIGLRAWDGSRAGRSEGPVAVLRSPRAVRQLLLRPGRSGLVKAYVTGHLDIDGDFAVGLRHCRELVAHVRSKGRPSANHWPLLLGLLARTGVGGRRMPVDETRPTIDFPPSILDDTLARSCGYWTSEGPEYRLSDAQHDKLDLVCRKLRLAKGMRLLDVGCGWGSLVLHAAENYGVAATGVTVSPAQCDFVRAQAAERGLSHAVTVRRLAPRDVTDGPFDAVASIETGEHVSDHDYPAYCETLRRLLRPGGQLLMQQTSGGGMFTGSYLTPAMATRPVERTLTQLKDAGLEIKDVMSMREHYVRTIDAWRHALDSSWEDVVTRVGAPRARIWRLQLADNALAFADDNMSVHQILAVRP</sequence>
<evidence type="ECO:0000256" key="2">
    <source>
        <dbReference type="ARBA" id="ARBA00022603"/>
    </source>
</evidence>
<keyword evidence="5" id="KW-0443">Lipid metabolism</keyword>
<proteinExistence type="inferred from homology"/>
<keyword evidence="4" id="KW-0949">S-adenosyl-L-methionine</keyword>
<evidence type="ECO:0000313" key="7">
    <source>
        <dbReference type="Proteomes" id="UP000256269"/>
    </source>
</evidence>
<dbReference type="OrthoDB" id="9782855at2"/>
<dbReference type="Gene3D" id="3.40.50.150">
    <property type="entry name" value="Vaccinia Virus protein VP39"/>
    <property type="match status" value="1"/>
</dbReference>
<accession>A0A3E0I5Z2</accession>
<name>A0A3E0I5Z2_9PSEU</name>
<dbReference type="RefSeq" id="WP_116173056.1">
    <property type="nucleotide sequence ID" value="NZ_CP144375.1"/>
</dbReference>
<evidence type="ECO:0000256" key="4">
    <source>
        <dbReference type="ARBA" id="ARBA00022691"/>
    </source>
</evidence>
<dbReference type="GO" id="GO:0008610">
    <property type="term" value="P:lipid biosynthetic process"/>
    <property type="evidence" value="ECO:0007669"/>
    <property type="project" value="InterPro"/>
</dbReference>
<evidence type="ECO:0000256" key="3">
    <source>
        <dbReference type="ARBA" id="ARBA00022679"/>
    </source>
</evidence>
<dbReference type="PANTHER" id="PTHR43667:SF1">
    <property type="entry name" value="CYCLOPROPANE-FATTY-ACYL-PHOSPHOLIPID SYNTHASE"/>
    <property type="match status" value="1"/>
</dbReference>
<dbReference type="CDD" id="cd02440">
    <property type="entry name" value="AdoMet_MTases"/>
    <property type="match status" value="1"/>
</dbReference>
<dbReference type="InterPro" id="IPR003333">
    <property type="entry name" value="CMAS"/>
</dbReference>
<evidence type="ECO:0000256" key="1">
    <source>
        <dbReference type="ARBA" id="ARBA00010815"/>
    </source>
</evidence>
<dbReference type="PANTHER" id="PTHR43667">
    <property type="entry name" value="CYCLOPROPANE-FATTY-ACYL-PHOSPHOLIPID SYNTHASE"/>
    <property type="match status" value="1"/>
</dbReference>
<dbReference type="InterPro" id="IPR050723">
    <property type="entry name" value="CFA/CMAS"/>
</dbReference>
<dbReference type="AlphaFoldDB" id="A0A3E0I5Z2"/>
<dbReference type="GO" id="GO:0032259">
    <property type="term" value="P:methylation"/>
    <property type="evidence" value="ECO:0007669"/>
    <property type="project" value="UniProtKB-KW"/>
</dbReference>
<evidence type="ECO:0000313" key="6">
    <source>
        <dbReference type="EMBL" id="REH53946.1"/>
    </source>
</evidence>
<comment type="similarity">
    <text evidence="1">Belongs to the CFA/CMAS family.</text>
</comment>
<organism evidence="6 7">
    <name type="scientific">Kutzneria buriramensis</name>
    <dbReference type="NCBI Taxonomy" id="1045776"/>
    <lineage>
        <taxon>Bacteria</taxon>
        <taxon>Bacillati</taxon>
        <taxon>Actinomycetota</taxon>
        <taxon>Actinomycetes</taxon>
        <taxon>Pseudonocardiales</taxon>
        <taxon>Pseudonocardiaceae</taxon>
        <taxon>Kutzneria</taxon>
    </lineage>
</organism>
<keyword evidence="3" id="KW-0808">Transferase</keyword>
<protein>
    <submittedName>
        <fullName evidence="6">Cyclopropane-fatty-acyl-phospholipid synthase</fullName>
    </submittedName>
</protein>
<keyword evidence="2" id="KW-0489">Methyltransferase</keyword>
<gene>
    <name evidence="6" type="ORF">BCF44_102167</name>
</gene>
<evidence type="ECO:0000256" key="5">
    <source>
        <dbReference type="ARBA" id="ARBA00023098"/>
    </source>
</evidence>
<reference evidence="6 7" key="1">
    <citation type="submission" date="2018-08" db="EMBL/GenBank/DDBJ databases">
        <title>Genomic Encyclopedia of Archaeal and Bacterial Type Strains, Phase II (KMG-II): from individual species to whole genera.</title>
        <authorList>
            <person name="Goeker M."/>
        </authorList>
    </citation>
    <scope>NUCLEOTIDE SEQUENCE [LARGE SCALE GENOMIC DNA]</scope>
    <source>
        <strain evidence="6 7">DSM 45791</strain>
    </source>
</reference>
<dbReference type="GO" id="GO:0008168">
    <property type="term" value="F:methyltransferase activity"/>
    <property type="evidence" value="ECO:0007669"/>
    <property type="project" value="UniProtKB-KW"/>
</dbReference>